<evidence type="ECO:0000313" key="2">
    <source>
        <dbReference type="EMBL" id="QEG22049.1"/>
    </source>
</evidence>
<gene>
    <name evidence="2" type="ORF">MFFC18_19100</name>
</gene>
<proteinExistence type="predicted"/>
<dbReference type="EMBL" id="CP042912">
    <property type="protein sequence ID" value="QEG22049.1"/>
    <property type="molecule type" value="Genomic_DNA"/>
</dbReference>
<name>A0A5B9P9D9_9BACT</name>
<protein>
    <submittedName>
        <fullName evidence="2">Uncharacterized protein</fullName>
    </submittedName>
</protein>
<dbReference type="STRING" id="980251.GCA_001642875_05059"/>
<organism evidence="2 3">
    <name type="scientific">Mariniblastus fucicola</name>
    <dbReference type="NCBI Taxonomy" id="980251"/>
    <lineage>
        <taxon>Bacteria</taxon>
        <taxon>Pseudomonadati</taxon>
        <taxon>Planctomycetota</taxon>
        <taxon>Planctomycetia</taxon>
        <taxon>Pirellulales</taxon>
        <taxon>Pirellulaceae</taxon>
        <taxon>Mariniblastus</taxon>
    </lineage>
</organism>
<feature type="region of interest" description="Disordered" evidence="1">
    <location>
        <begin position="241"/>
        <end position="285"/>
    </location>
</feature>
<sequence>MTSQLTQYTKMLHDQHHAFLEGQRHGQKLDDDVTALERQAEALQATVTQSDGSQQSMQQMRGSASDFLQLSFRISRTIDLTQPWLRGGQAQNGITQMRQVAQGTTTIALRVDQYLPVDTQLIDRQTEILEAAVKELHDEFHEHLEGYEVSRHLDVDVEGVETLVEHMHGLAHNKNWGQINFTHRWQDIGQVKQKTAHIESLFVRQAQIGVRTQDWIGIEHSRDAITDVLSSAYLLEHMIRKTQPVQQQQPIRQPIRDTRPLRDRHGHPVDPNRALDRHGHSRDHR</sequence>
<evidence type="ECO:0000256" key="1">
    <source>
        <dbReference type="SAM" id="MobiDB-lite"/>
    </source>
</evidence>
<dbReference type="AlphaFoldDB" id="A0A5B9P9D9"/>
<evidence type="ECO:0000313" key="3">
    <source>
        <dbReference type="Proteomes" id="UP000322214"/>
    </source>
</evidence>
<reference evidence="2 3" key="1">
    <citation type="submission" date="2019-08" db="EMBL/GenBank/DDBJ databases">
        <title>Deep-cultivation of Planctomycetes and their phenomic and genomic characterization uncovers novel biology.</title>
        <authorList>
            <person name="Wiegand S."/>
            <person name="Jogler M."/>
            <person name="Boedeker C."/>
            <person name="Pinto D."/>
            <person name="Vollmers J."/>
            <person name="Rivas-Marin E."/>
            <person name="Kohn T."/>
            <person name="Peeters S.H."/>
            <person name="Heuer A."/>
            <person name="Rast P."/>
            <person name="Oberbeckmann S."/>
            <person name="Bunk B."/>
            <person name="Jeske O."/>
            <person name="Meyerdierks A."/>
            <person name="Storesund J.E."/>
            <person name="Kallscheuer N."/>
            <person name="Luecker S."/>
            <person name="Lage O.M."/>
            <person name="Pohl T."/>
            <person name="Merkel B.J."/>
            <person name="Hornburger P."/>
            <person name="Mueller R.-W."/>
            <person name="Bruemmer F."/>
            <person name="Labrenz M."/>
            <person name="Spormann A.M."/>
            <person name="Op den Camp H."/>
            <person name="Overmann J."/>
            <person name="Amann R."/>
            <person name="Jetten M.S.M."/>
            <person name="Mascher T."/>
            <person name="Medema M.H."/>
            <person name="Devos D.P."/>
            <person name="Kaster A.-K."/>
            <person name="Ovreas L."/>
            <person name="Rohde M."/>
            <person name="Galperin M.Y."/>
            <person name="Jogler C."/>
        </authorList>
    </citation>
    <scope>NUCLEOTIDE SEQUENCE [LARGE SCALE GENOMIC DNA]</scope>
    <source>
        <strain evidence="2 3">FC18</strain>
    </source>
</reference>
<dbReference type="KEGG" id="mff:MFFC18_19100"/>
<feature type="compositionally biased region" description="Basic and acidic residues" evidence="1">
    <location>
        <begin position="254"/>
        <end position="278"/>
    </location>
</feature>
<feature type="compositionally biased region" description="Low complexity" evidence="1">
    <location>
        <begin position="241"/>
        <end position="253"/>
    </location>
</feature>
<accession>A0A5B9P9D9</accession>
<keyword evidence="3" id="KW-1185">Reference proteome</keyword>
<dbReference type="Proteomes" id="UP000322214">
    <property type="component" value="Chromosome"/>
</dbReference>